<gene>
    <name evidence="1" type="ORF">Bathy09g01420</name>
</gene>
<dbReference type="EMBL" id="FO082270">
    <property type="protein sequence ID" value="CCO66445.1"/>
    <property type="molecule type" value="Genomic_DNA"/>
</dbReference>
<dbReference type="RefSeq" id="XP_007510885.1">
    <property type="nucleotide sequence ID" value="XM_007510823.1"/>
</dbReference>
<name>K8F305_9CHLO</name>
<reference evidence="1 2" key="1">
    <citation type="submission" date="2011-10" db="EMBL/GenBank/DDBJ databases">
        <authorList>
            <person name="Genoscope - CEA"/>
        </authorList>
    </citation>
    <scope>NUCLEOTIDE SEQUENCE [LARGE SCALE GENOMIC DNA]</scope>
    <source>
        <strain evidence="1 2">RCC 1105</strain>
    </source>
</reference>
<evidence type="ECO:0000313" key="2">
    <source>
        <dbReference type="Proteomes" id="UP000198341"/>
    </source>
</evidence>
<accession>K8F305</accession>
<dbReference type="GeneID" id="19013649"/>
<keyword evidence="2" id="KW-1185">Reference proteome</keyword>
<evidence type="ECO:0000313" key="1">
    <source>
        <dbReference type="EMBL" id="CCO66445.1"/>
    </source>
</evidence>
<protein>
    <submittedName>
        <fullName evidence="1">Uncharacterized protein</fullName>
    </submittedName>
</protein>
<dbReference type="AlphaFoldDB" id="K8F305"/>
<dbReference type="Proteomes" id="UP000198341">
    <property type="component" value="Chromosome 9"/>
</dbReference>
<organism evidence="1 2">
    <name type="scientific">Bathycoccus prasinos</name>
    <dbReference type="NCBI Taxonomy" id="41875"/>
    <lineage>
        <taxon>Eukaryota</taxon>
        <taxon>Viridiplantae</taxon>
        <taxon>Chlorophyta</taxon>
        <taxon>Mamiellophyceae</taxon>
        <taxon>Mamiellales</taxon>
        <taxon>Bathycoccaceae</taxon>
        <taxon>Bathycoccus</taxon>
    </lineage>
</organism>
<sequence>MNDGTFASSLVYCVVYVVARFSDDLERRERAIRTGSYLVDIYVSILRVRGENAAFILSLCVCVCLCSLCESGSMCASSRQSLKLFYIDIIKIAKGYQGNEDFSFPN</sequence>
<proteinExistence type="predicted"/>
<dbReference type="KEGG" id="bpg:Bathy09g01420"/>